<comment type="similarity">
    <text evidence="1">Belongs to the LysR transcriptional regulatory family.</text>
</comment>
<sequence length="309" mass="33664">MNPIEIGPGDYSLRQLSHFVAVAECGTISAAAERLYMSPSALSGSITELERVLGAELCVRRRAQGVTLTPLGRQVLEKARQLLADAAELTYMVRGGGAELAGPLGIGCFVTLAPTVLPRLLSEMESAHPKVTLDFLEGSQDVLHEALLKGRIDVAVMYDMGGLEGLDTILLYEACGYALVGEDHPLAQQPTVTLEDLAPEPLVLFDQPPSTNYAMSAFDARGLVPHIRHRTQSYELTRSIVARGRTYAILVQRPPNKSSYEGLPLIEREVVPPLPAVPVVLAWPSDVRLSPRARALAELTRRLYAHRRT</sequence>
<keyword evidence="3 6" id="KW-0238">DNA-binding</keyword>
<gene>
    <name evidence="6" type="ORF">SAMN04488085_1099</name>
</gene>
<dbReference type="STRING" id="504800.SAMN04488085_1099"/>
<dbReference type="InterPro" id="IPR036388">
    <property type="entry name" value="WH-like_DNA-bd_sf"/>
</dbReference>
<evidence type="ECO:0000256" key="3">
    <source>
        <dbReference type="ARBA" id="ARBA00023125"/>
    </source>
</evidence>
<dbReference type="EMBL" id="FOSW01000009">
    <property type="protein sequence ID" value="SFL29417.1"/>
    <property type="molecule type" value="Genomic_DNA"/>
</dbReference>
<dbReference type="FunFam" id="1.10.10.10:FF:000001">
    <property type="entry name" value="LysR family transcriptional regulator"/>
    <property type="match status" value="1"/>
</dbReference>
<dbReference type="InterPro" id="IPR036390">
    <property type="entry name" value="WH_DNA-bd_sf"/>
</dbReference>
<dbReference type="GO" id="GO:0003677">
    <property type="term" value="F:DNA binding"/>
    <property type="evidence" value="ECO:0007669"/>
    <property type="project" value="UniProtKB-KW"/>
</dbReference>
<dbReference type="InterPro" id="IPR000847">
    <property type="entry name" value="LysR_HTH_N"/>
</dbReference>
<protein>
    <submittedName>
        <fullName evidence="6">DNA-binding transcriptional regulator, LysR family</fullName>
    </submittedName>
</protein>
<dbReference type="Proteomes" id="UP000199152">
    <property type="component" value="Unassembled WGS sequence"/>
</dbReference>
<keyword evidence="7" id="KW-1185">Reference proteome</keyword>
<dbReference type="GO" id="GO:0032993">
    <property type="term" value="C:protein-DNA complex"/>
    <property type="evidence" value="ECO:0007669"/>
    <property type="project" value="TreeGrafter"/>
</dbReference>
<evidence type="ECO:0000313" key="7">
    <source>
        <dbReference type="Proteomes" id="UP000199152"/>
    </source>
</evidence>
<dbReference type="Pfam" id="PF00126">
    <property type="entry name" value="HTH_1"/>
    <property type="match status" value="1"/>
</dbReference>
<dbReference type="Pfam" id="PF03466">
    <property type="entry name" value="LysR_substrate"/>
    <property type="match status" value="1"/>
</dbReference>
<keyword evidence="4" id="KW-0804">Transcription</keyword>
<dbReference type="PANTHER" id="PTHR30346">
    <property type="entry name" value="TRANSCRIPTIONAL DUAL REGULATOR HCAR-RELATED"/>
    <property type="match status" value="1"/>
</dbReference>
<evidence type="ECO:0000256" key="1">
    <source>
        <dbReference type="ARBA" id="ARBA00009437"/>
    </source>
</evidence>
<accession>A0A1I4GJB7</accession>
<dbReference type="SUPFAM" id="SSF46785">
    <property type="entry name" value="Winged helix' DNA-binding domain"/>
    <property type="match status" value="1"/>
</dbReference>
<reference evidence="6 7" key="1">
    <citation type="submission" date="2016-10" db="EMBL/GenBank/DDBJ databases">
        <authorList>
            <person name="de Groot N.N."/>
        </authorList>
    </citation>
    <scope>NUCLEOTIDE SEQUENCE [LARGE SCALE GENOMIC DNA]</scope>
    <source>
        <strain evidence="6 7">DSM 45317</strain>
    </source>
</reference>
<dbReference type="GO" id="GO:0003700">
    <property type="term" value="F:DNA-binding transcription factor activity"/>
    <property type="evidence" value="ECO:0007669"/>
    <property type="project" value="InterPro"/>
</dbReference>
<dbReference type="Gene3D" id="3.40.190.10">
    <property type="entry name" value="Periplasmic binding protein-like II"/>
    <property type="match status" value="2"/>
</dbReference>
<dbReference type="RefSeq" id="WP_177212802.1">
    <property type="nucleotide sequence ID" value="NZ_FOSW01000009.1"/>
</dbReference>
<evidence type="ECO:0000313" key="6">
    <source>
        <dbReference type="EMBL" id="SFL29417.1"/>
    </source>
</evidence>
<evidence type="ECO:0000256" key="2">
    <source>
        <dbReference type="ARBA" id="ARBA00023015"/>
    </source>
</evidence>
<dbReference type="SUPFAM" id="SSF53850">
    <property type="entry name" value="Periplasmic binding protein-like II"/>
    <property type="match status" value="1"/>
</dbReference>
<feature type="domain" description="HTH lysR-type" evidence="5">
    <location>
        <begin position="11"/>
        <end position="69"/>
    </location>
</feature>
<evidence type="ECO:0000259" key="5">
    <source>
        <dbReference type="PROSITE" id="PS50931"/>
    </source>
</evidence>
<proteinExistence type="inferred from homology"/>
<keyword evidence="2" id="KW-0805">Transcription regulation</keyword>
<dbReference type="InParanoid" id="A0A1I4GJB7"/>
<dbReference type="PROSITE" id="PS50931">
    <property type="entry name" value="HTH_LYSR"/>
    <property type="match status" value="1"/>
</dbReference>
<dbReference type="InterPro" id="IPR005119">
    <property type="entry name" value="LysR_subst-bd"/>
</dbReference>
<dbReference type="Gene3D" id="1.10.10.10">
    <property type="entry name" value="Winged helix-like DNA-binding domain superfamily/Winged helix DNA-binding domain"/>
    <property type="match status" value="1"/>
</dbReference>
<dbReference type="PANTHER" id="PTHR30346:SF0">
    <property type="entry name" value="HCA OPERON TRANSCRIPTIONAL ACTIVATOR HCAR"/>
    <property type="match status" value="1"/>
</dbReference>
<evidence type="ECO:0000256" key="4">
    <source>
        <dbReference type="ARBA" id="ARBA00023163"/>
    </source>
</evidence>
<dbReference type="AlphaFoldDB" id="A0A1I4GJB7"/>
<organism evidence="6 7">
    <name type="scientific">Geodermatophilus ruber</name>
    <dbReference type="NCBI Taxonomy" id="504800"/>
    <lineage>
        <taxon>Bacteria</taxon>
        <taxon>Bacillati</taxon>
        <taxon>Actinomycetota</taxon>
        <taxon>Actinomycetes</taxon>
        <taxon>Geodermatophilales</taxon>
        <taxon>Geodermatophilaceae</taxon>
        <taxon>Geodermatophilus</taxon>
    </lineage>
</organism>
<name>A0A1I4GJB7_9ACTN</name>